<feature type="compositionally biased region" description="Low complexity" evidence="1">
    <location>
        <begin position="306"/>
        <end position="328"/>
    </location>
</feature>
<keyword evidence="2" id="KW-0812">Transmembrane</keyword>
<dbReference type="EMBL" id="AP009493">
    <property type="protein sequence ID" value="BAG17437.1"/>
    <property type="molecule type" value="Genomic_DNA"/>
</dbReference>
<accession>B1VRL9</accession>
<feature type="transmembrane region" description="Helical" evidence="2">
    <location>
        <begin position="86"/>
        <end position="105"/>
    </location>
</feature>
<feature type="transmembrane region" description="Helical" evidence="2">
    <location>
        <begin position="197"/>
        <end position="215"/>
    </location>
</feature>
<dbReference type="KEGG" id="sgr:SGR_608"/>
<feature type="transmembrane region" description="Helical" evidence="2">
    <location>
        <begin position="144"/>
        <end position="163"/>
    </location>
</feature>
<dbReference type="Proteomes" id="UP000001685">
    <property type="component" value="Chromosome"/>
</dbReference>
<feature type="transmembrane region" description="Helical" evidence="2">
    <location>
        <begin position="262"/>
        <end position="293"/>
    </location>
</feature>
<evidence type="ECO:0000256" key="2">
    <source>
        <dbReference type="SAM" id="Phobius"/>
    </source>
</evidence>
<feature type="transmembrane region" description="Helical" evidence="2">
    <location>
        <begin position="111"/>
        <end position="132"/>
    </location>
</feature>
<feature type="compositionally biased region" description="Pro residues" evidence="1">
    <location>
        <begin position="329"/>
        <end position="340"/>
    </location>
</feature>
<evidence type="ECO:0000256" key="1">
    <source>
        <dbReference type="SAM" id="MobiDB-lite"/>
    </source>
</evidence>
<sequence length="384" mass="41145">MTVPETRTRAAAAPRHDVKVVTALRRFAISISILNIAGYTFLGFEQPWLWPFIAVLTAYTVEIALEAVSARGEKRAPRYAGGGFKGMVEFLFPAHITGLAVNMLTYVNDRVWVMVFGVVVAVGTKWVLRAPLKGRMRHYMNPSNFGIAVILLLFPWASIAPPYHFTEYLYGPADWVLPAIILVLGTMLNAKLTGRMWLIGAWLIGFVLQAVIRGLVTGTSIPAALGMMTGVAFILFTNYMVTDPGTSPSRRSSQIAFGGGVAAMYGVLTALGIAYGIFFATALVCLIRGGYLWGLHVKAKQAPAAAEPAQRAQAQRAQAEPAEQTAASAPPPLPTPAPEPEPAHAATVAAARTGDPCRDGTCLHGKCASMRAAAQQRKKMAVPV</sequence>
<protein>
    <submittedName>
        <fullName evidence="3">Enediyne biosynthesis protein</fullName>
    </submittedName>
</protein>
<feature type="region of interest" description="Disordered" evidence="1">
    <location>
        <begin position="306"/>
        <end position="351"/>
    </location>
</feature>
<reference evidence="4" key="1">
    <citation type="journal article" date="2008" name="J. Bacteriol.">
        <title>Genome sequence of the streptomycin-producing microorganism Streptomyces griseus IFO 13350.</title>
        <authorList>
            <person name="Ohnishi Y."/>
            <person name="Ishikawa J."/>
            <person name="Hara H."/>
            <person name="Suzuki H."/>
            <person name="Ikenoya M."/>
            <person name="Ikeda H."/>
            <person name="Yamashita A."/>
            <person name="Hattori M."/>
            <person name="Horinouchi S."/>
        </authorList>
    </citation>
    <scope>NUCLEOTIDE SEQUENCE [LARGE SCALE GENOMIC DNA]</scope>
    <source>
        <strain evidence="4">JCM 4626 / NBRC 13350</strain>
    </source>
</reference>
<dbReference type="AlphaFoldDB" id="B1VRL9"/>
<feature type="transmembrane region" description="Helical" evidence="2">
    <location>
        <begin position="221"/>
        <end position="241"/>
    </location>
</feature>
<dbReference type="RefSeq" id="WP_012377923.1">
    <property type="nucleotide sequence ID" value="NC_010572.1"/>
</dbReference>
<keyword evidence="2" id="KW-1133">Transmembrane helix</keyword>
<feature type="transmembrane region" description="Helical" evidence="2">
    <location>
        <begin position="48"/>
        <end position="65"/>
    </location>
</feature>
<feature type="transmembrane region" description="Helical" evidence="2">
    <location>
        <begin position="169"/>
        <end position="190"/>
    </location>
</feature>
<dbReference type="PATRIC" id="fig|455632.4.peg.592"/>
<proteinExistence type="predicted"/>
<keyword evidence="2" id="KW-0472">Membrane</keyword>
<evidence type="ECO:0000313" key="4">
    <source>
        <dbReference type="Proteomes" id="UP000001685"/>
    </source>
</evidence>
<name>B1VRL9_STRGG</name>
<dbReference type="HOGENOM" id="CLU_062026_0_0_11"/>
<organism evidence="3 4">
    <name type="scientific">Streptomyces griseus subsp. griseus (strain JCM 4626 / CBS 651.72 / NBRC 13350 / KCC S-0626 / ISP 5235)</name>
    <dbReference type="NCBI Taxonomy" id="455632"/>
    <lineage>
        <taxon>Bacteria</taxon>
        <taxon>Bacillati</taxon>
        <taxon>Actinomycetota</taxon>
        <taxon>Actinomycetes</taxon>
        <taxon>Kitasatosporales</taxon>
        <taxon>Streptomycetaceae</taxon>
        <taxon>Streptomyces</taxon>
    </lineage>
</organism>
<feature type="transmembrane region" description="Helical" evidence="2">
    <location>
        <begin position="23"/>
        <end position="42"/>
    </location>
</feature>
<gene>
    <name evidence="3" type="primary">unbU</name>
    <name evidence="3" type="ordered locus">SGR_608</name>
</gene>
<evidence type="ECO:0000313" key="3">
    <source>
        <dbReference type="EMBL" id="BAG17437.1"/>
    </source>
</evidence>
<dbReference type="eggNOG" id="COG4658">
    <property type="taxonomic scope" value="Bacteria"/>
</dbReference>